<dbReference type="Gene3D" id="1.10.10.10">
    <property type="entry name" value="Winged helix-like DNA-binding domain superfamily/Winged helix DNA-binding domain"/>
    <property type="match status" value="1"/>
</dbReference>
<dbReference type="InterPro" id="IPR007627">
    <property type="entry name" value="RNA_pol_sigma70_r2"/>
</dbReference>
<evidence type="ECO:0000313" key="8">
    <source>
        <dbReference type="EMBL" id="SNR15421.1"/>
    </source>
</evidence>
<evidence type="ECO:0000313" key="9">
    <source>
        <dbReference type="Proteomes" id="UP000215214"/>
    </source>
</evidence>
<dbReference type="Pfam" id="PF08281">
    <property type="entry name" value="Sigma70_r4_2"/>
    <property type="match status" value="1"/>
</dbReference>
<dbReference type="CDD" id="cd06171">
    <property type="entry name" value="Sigma70_r4"/>
    <property type="match status" value="1"/>
</dbReference>
<dbReference type="GO" id="GO:0006352">
    <property type="term" value="P:DNA-templated transcription initiation"/>
    <property type="evidence" value="ECO:0007669"/>
    <property type="project" value="InterPro"/>
</dbReference>
<feature type="domain" description="RNA polymerase sigma-70 region 2" evidence="6">
    <location>
        <begin position="24"/>
        <end position="90"/>
    </location>
</feature>
<dbReference type="GO" id="GO:0003677">
    <property type="term" value="F:DNA binding"/>
    <property type="evidence" value="ECO:0007669"/>
    <property type="project" value="UniProtKB-KW"/>
</dbReference>
<accession>A0A238U8B1</accession>
<dbReference type="InterPro" id="IPR039425">
    <property type="entry name" value="RNA_pol_sigma-70-like"/>
</dbReference>
<proteinExistence type="inferred from homology"/>
<organism evidence="8 9">
    <name type="scientific">Tenacibaculum jejuense</name>
    <dbReference type="NCBI Taxonomy" id="584609"/>
    <lineage>
        <taxon>Bacteria</taxon>
        <taxon>Pseudomonadati</taxon>
        <taxon>Bacteroidota</taxon>
        <taxon>Flavobacteriia</taxon>
        <taxon>Flavobacteriales</taxon>
        <taxon>Flavobacteriaceae</taxon>
        <taxon>Tenacibaculum</taxon>
    </lineage>
</organism>
<protein>
    <submittedName>
        <fullName evidence="8">RNA polymerase sigma factor</fullName>
    </submittedName>
</protein>
<dbReference type="AlphaFoldDB" id="A0A238U8B1"/>
<evidence type="ECO:0000256" key="4">
    <source>
        <dbReference type="ARBA" id="ARBA00023125"/>
    </source>
</evidence>
<sequence length="192" mass="22656">MTIKNDQTYILKTLDGDTNSFAFLVEKYKVMVYSLATKMLNNREEAEEVSQDTFIKAYKNLSKFKGDSKFSTWLYKIAYRNCLDAIKKNEKKYVTDVIDEITENKVRSTDNVLEQITKRERNDLLKQCLHKLPEQERSILWMFYFDELSLKEIKEVTELTESNIKVTLHRARKRLVSIINTNVKSELINYGS</sequence>
<evidence type="ECO:0000259" key="6">
    <source>
        <dbReference type="Pfam" id="PF04542"/>
    </source>
</evidence>
<dbReference type="RefSeq" id="WP_095071133.1">
    <property type="nucleotide sequence ID" value="NZ_LT899436.1"/>
</dbReference>
<gene>
    <name evidence="8" type="ORF">TJEJU_1703</name>
</gene>
<dbReference type="PANTHER" id="PTHR43133:SF8">
    <property type="entry name" value="RNA POLYMERASE SIGMA FACTOR HI_1459-RELATED"/>
    <property type="match status" value="1"/>
</dbReference>
<keyword evidence="5" id="KW-0804">Transcription</keyword>
<evidence type="ECO:0000256" key="2">
    <source>
        <dbReference type="ARBA" id="ARBA00023015"/>
    </source>
</evidence>
<keyword evidence="9" id="KW-1185">Reference proteome</keyword>
<dbReference type="Pfam" id="PF04542">
    <property type="entry name" value="Sigma70_r2"/>
    <property type="match status" value="1"/>
</dbReference>
<evidence type="ECO:0000259" key="7">
    <source>
        <dbReference type="Pfam" id="PF08281"/>
    </source>
</evidence>
<evidence type="ECO:0000256" key="5">
    <source>
        <dbReference type="ARBA" id="ARBA00023163"/>
    </source>
</evidence>
<dbReference type="OrthoDB" id="1027298at2"/>
<dbReference type="InterPro" id="IPR013249">
    <property type="entry name" value="RNA_pol_sigma70_r4_t2"/>
</dbReference>
<dbReference type="InterPro" id="IPR036388">
    <property type="entry name" value="WH-like_DNA-bd_sf"/>
</dbReference>
<dbReference type="EMBL" id="LT899436">
    <property type="protein sequence ID" value="SNR15421.1"/>
    <property type="molecule type" value="Genomic_DNA"/>
</dbReference>
<feature type="domain" description="RNA polymerase sigma factor 70 region 4 type 2" evidence="7">
    <location>
        <begin position="124"/>
        <end position="175"/>
    </location>
</feature>
<keyword evidence="2" id="KW-0805">Transcription regulation</keyword>
<dbReference type="InterPro" id="IPR013324">
    <property type="entry name" value="RNA_pol_sigma_r3/r4-like"/>
</dbReference>
<dbReference type="Gene3D" id="1.10.1740.10">
    <property type="match status" value="1"/>
</dbReference>
<evidence type="ECO:0000256" key="3">
    <source>
        <dbReference type="ARBA" id="ARBA00023082"/>
    </source>
</evidence>
<dbReference type="PANTHER" id="PTHR43133">
    <property type="entry name" value="RNA POLYMERASE ECF-TYPE SIGMA FACTO"/>
    <property type="match status" value="1"/>
</dbReference>
<dbReference type="NCBIfam" id="TIGR02937">
    <property type="entry name" value="sigma70-ECF"/>
    <property type="match status" value="1"/>
</dbReference>
<dbReference type="InterPro" id="IPR014284">
    <property type="entry name" value="RNA_pol_sigma-70_dom"/>
</dbReference>
<comment type="similarity">
    <text evidence="1">Belongs to the sigma-70 factor family. ECF subfamily.</text>
</comment>
<keyword evidence="3" id="KW-0731">Sigma factor</keyword>
<dbReference type="GO" id="GO:0016987">
    <property type="term" value="F:sigma factor activity"/>
    <property type="evidence" value="ECO:0007669"/>
    <property type="project" value="UniProtKB-KW"/>
</dbReference>
<dbReference type="SUPFAM" id="SSF88659">
    <property type="entry name" value="Sigma3 and sigma4 domains of RNA polymerase sigma factors"/>
    <property type="match status" value="1"/>
</dbReference>
<dbReference type="Proteomes" id="UP000215214">
    <property type="component" value="Chromosome TJEJU"/>
</dbReference>
<dbReference type="KEGG" id="tje:TJEJU_1703"/>
<dbReference type="InterPro" id="IPR013325">
    <property type="entry name" value="RNA_pol_sigma_r2"/>
</dbReference>
<name>A0A238U8B1_9FLAO</name>
<keyword evidence="4" id="KW-0238">DNA-binding</keyword>
<reference evidence="8 9" key="1">
    <citation type="submission" date="2017-07" db="EMBL/GenBank/DDBJ databases">
        <authorList>
            <person name="Sun Z.S."/>
            <person name="Albrecht U."/>
            <person name="Echele G."/>
            <person name="Lee C.C."/>
        </authorList>
    </citation>
    <scope>NUCLEOTIDE SEQUENCE [LARGE SCALE GENOMIC DNA]</scope>
    <source>
        <strain evidence="9">type strain: KCTC 22618</strain>
    </source>
</reference>
<evidence type="ECO:0000256" key="1">
    <source>
        <dbReference type="ARBA" id="ARBA00010641"/>
    </source>
</evidence>
<dbReference type="SUPFAM" id="SSF88946">
    <property type="entry name" value="Sigma2 domain of RNA polymerase sigma factors"/>
    <property type="match status" value="1"/>
</dbReference>